<proteinExistence type="predicted"/>
<reference evidence="1 2" key="1">
    <citation type="submission" date="2014-06" db="EMBL/GenBank/DDBJ databases">
        <authorList>
            <person name="Le Roux F."/>
        </authorList>
    </citation>
    <scope>NUCLEOTIDE SEQUENCE [LARGE SCALE GENOMIC DNA]</scope>
    <source>
        <strain evidence="1 2">J5-4</strain>
    </source>
</reference>
<comment type="caution">
    <text evidence="1">The sequence shown here is derived from an EMBL/GenBank/DDBJ whole genome shotgun (WGS) entry which is preliminary data.</text>
</comment>
<name>A0ABM9R115_9VIBR</name>
<sequence>MLIIEEDNPNTSDSQAAMDVWQNDFTNSGEVNGVCSEINSLDLRMLAAWSRMPFSSDVNNETFEY</sequence>
<keyword evidence="2" id="KW-1185">Reference proteome</keyword>
<evidence type="ECO:0000313" key="1">
    <source>
        <dbReference type="EMBL" id="CDT72837.1"/>
    </source>
</evidence>
<dbReference type="EMBL" id="CCJX01000175">
    <property type="protein sequence ID" value="CDT72837.1"/>
    <property type="molecule type" value="Genomic_DNA"/>
</dbReference>
<protein>
    <submittedName>
        <fullName evidence="1">Uncharacterized protein</fullName>
    </submittedName>
</protein>
<dbReference type="Proteomes" id="UP000049077">
    <property type="component" value="Unassembled WGS sequence"/>
</dbReference>
<gene>
    <name evidence="1" type="ORF">VCR4J5_860035</name>
</gene>
<organism evidence="1 2">
    <name type="scientific">Vibrio crassostreae</name>
    <dbReference type="NCBI Taxonomy" id="246167"/>
    <lineage>
        <taxon>Bacteria</taxon>
        <taxon>Pseudomonadati</taxon>
        <taxon>Pseudomonadota</taxon>
        <taxon>Gammaproteobacteria</taxon>
        <taxon>Vibrionales</taxon>
        <taxon>Vibrionaceae</taxon>
        <taxon>Vibrio</taxon>
    </lineage>
</organism>
<evidence type="ECO:0000313" key="2">
    <source>
        <dbReference type="Proteomes" id="UP000049077"/>
    </source>
</evidence>
<accession>A0ABM9R115</accession>